<feature type="transmembrane region" description="Helical" evidence="7">
    <location>
        <begin position="6"/>
        <end position="33"/>
    </location>
</feature>
<evidence type="ECO:0000256" key="6">
    <source>
        <dbReference type="ARBA" id="ARBA00023136"/>
    </source>
</evidence>
<dbReference type="InterPro" id="IPR003317">
    <property type="entry name" value="Cyt-d_oxidase_su2"/>
</dbReference>
<feature type="transmembrane region" description="Helical" evidence="7">
    <location>
        <begin position="158"/>
        <end position="180"/>
    </location>
</feature>
<evidence type="ECO:0000256" key="5">
    <source>
        <dbReference type="ARBA" id="ARBA00022989"/>
    </source>
</evidence>
<keyword evidence="6 7" id="KW-0472">Membrane</keyword>
<feature type="transmembrane region" description="Helical" evidence="7">
    <location>
        <begin position="54"/>
        <end position="73"/>
    </location>
</feature>
<dbReference type="RefSeq" id="WP_165271139.1">
    <property type="nucleotide sequence ID" value="NZ_JAALLS010000027.1"/>
</dbReference>
<dbReference type="EMBL" id="JAALLS010000027">
    <property type="protein sequence ID" value="NGP89914.1"/>
    <property type="molecule type" value="Genomic_DNA"/>
</dbReference>
<evidence type="ECO:0000256" key="7">
    <source>
        <dbReference type="SAM" id="Phobius"/>
    </source>
</evidence>
<dbReference type="PANTHER" id="PTHR43141">
    <property type="entry name" value="CYTOCHROME BD2 SUBUNIT II"/>
    <property type="match status" value="1"/>
</dbReference>
<proteinExistence type="inferred from homology"/>
<keyword evidence="4 7" id="KW-0812">Transmembrane</keyword>
<dbReference type="Pfam" id="PF02322">
    <property type="entry name" value="Cyt_bd_oxida_II"/>
    <property type="match status" value="1"/>
</dbReference>
<reference evidence="8 9" key="1">
    <citation type="submission" date="2020-02" db="EMBL/GenBank/DDBJ databases">
        <title>Aliifodinibius halophilus 2W32, complete genome.</title>
        <authorList>
            <person name="Li Y."/>
            <person name="Wu S."/>
        </authorList>
    </citation>
    <scope>NUCLEOTIDE SEQUENCE [LARGE SCALE GENOMIC DNA]</scope>
    <source>
        <strain evidence="8 9">2W32</strain>
    </source>
</reference>
<feature type="transmembrane region" description="Helical" evidence="7">
    <location>
        <begin position="301"/>
        <end position="323"/>
    </location>
</feature>
<comment type="subcellular location">
    <subcellularLocation>
        <location evidence="1">Cell membrane</location>
        <topology evidence="1">Multi-pass membrane protein</topology>
    </subcellularLocation>
</comment>
<evidence type="ECO:0000256" key="2">
    <source>
        <dbReference type="ARBA" id="ARBA00007543"/>
    </source>
</evidence>
<organism evidence="8 9">
    <name type="scientific">Fodinibius halophilus</name>
    <dbReference type="NCBI Taxonomy" id="1736908"/>
    <lineage>
        <taxon>Bacteria</taxon>
        <taxon>Pseudomonadati</taxon>
        <taxon>Balneolota</taxon>
        <taxon>Balneolia</taxon>
        <taxon>Balneolales</taxon>
        <taxon>Balneolaceae</taxon>
        <taxon>Fodinibius</taxon>
    </lineage>
</organism>
<gene>
    <name evidence="8" type="ORF">G3569_16260</name>
</gene>
<evidence type="ECO:0000256" key="3">
    <source>
        <dbReference type="ARBA" id="ARBA00022475"/>
    </source>
</evidence>
<evidence type="ECO:0000313" key="9">
    <source>
        <dbReference type="Proteomes" id="UP000479132"/>
    </source>
</evidence>
<dbReference type="GO" id="GO:0005886">
    <property type="term" value="C:plasma membrane"/>
    <property type="evidence" value="ECO:0007669"/>
    <property type="project" value="UniProtKB-SubCell"/>
</dbReference>
<protein>
    <submittedName>
        <fullName evidence="8">Cytochrome d ubiquinol oxidase subunit II</fullName>
    </submittedName>
</protein>
<dbReference type="GO" id="GO:0009055">
    <property type="term" value="F:electron transfer activity"/>
    <property type="evidence" value="ECO:0007669"/>
    <property type="project" value="TreeGrafter"/>
</dbReference>
<feature type="transmembrane region" description="Helical" evidence="7">
    <location>
        <begin position="201"/>
        <end position="222"/>
    </location>
</feature>
<name>A0A6M1TGL9_9BACT</name>
<feature type="transmembrane region" description="Helical" evidence="7">
    <location>
        <begin position="79"/>
        <end position="100"/>
    </location>
</feature>
<dbReference type="GO" id="GO:0019646">
    <property type="term" value="P:aerobic electron transport chain"/>
    <property type="evidence" value="ECO:0007669"/>
    <property type="project" value="TreeGrafter"/>
</dbReference>
<evidence type="ECO:0000256" key="1">
    <source>
        <dbReference type="ARBA" id="ARBA00004651"/>
    </source>
</evidence>
<sequence>MLINITIFFLGLSLVFYVLFGGADFGAGVLELISGKKDRQTIAHAIGPVWEANHVWLILVVVILFMGFPKIYSTISLHLHIPLLIMLVGIIFRGTAFTFMNYDAIKDQSNQVYNAIFKISSVVTPIVLGMLVGAVMLGNMSPEADTFYQAFMAPWLNLFSFSVGLFCLVLFTFLAAVYLIGETTDSEQRNAYIQSAKQLNGAAVITGALVFVAAGFNGLPLFDIFLNSPVALTAAAVATLMLPLLWMSLRGAKVVWSRILAAGQVVLILLAWFWIQYPVVINMEGSEAALTFYNTAAPSATLFQLVIALIVGSCIILPFLYFLMKTFKGKQFRSNTSPN</sequence>
<keyword evidence="9" id="KW-1185">Reference proteome</keyword>
<keyword evidence="5 7" id="KW-1133">Transmembrane helix</keyword>
<dbReference type="GO" id="GO:0070069">
    <property type="term" value="C:cytochrome complex"/>
    <property type="evidence" value="ECO:0007669"/>
    <property type="project" value="TreeGrafter"/>
</dbReference>
<dbReference type="Proteomes" id="UP000479132">
    <property type="component" value="Unassembled WGS sequence"/>
</dbReference>
<dbReference type="GO" id="GO:0016682">
    <property type="term" value="F:oxidoreductase activity, acting on diphenols and related substances as donors, oxygen as acceptor"/>
    <property type="evidence" value="ECO:0007669"/>
    <property type="project" value="TreeGrafter"/>
</dbReference>
<evidence type="ECO:0000313" key="8">
    <source>
        <dbReference type="EMBL" id="NGP89914.1"/>
    </source>
</evidence>
<accession>A0A6M1TGL9</accession>
<comment type="similarity">
    <text evidence="2">Belongs to the cytochrome ubiquinol oxidase subunit 2 family.</text>
</comment>
<feature type="transmembrane region" description="Helical" evidence="7">
    <location>
        <begin position="259"/>
        <end position="281"/>
    </location>
</feature>
<feature type="transmembrane region" description="Helical" evidence="7">
    <location>
        <begin position="112"/>
        <end position="138"/>
    </location>
</feature>
<keyword evidence="3" id="KW-1003">Cell membrane</keyword>
<dbReference type="PANTHER" id="PTHR43141:SF4">
    <property type="entry name" value="CYTOCHROME BD2 SUBUNIT II"/>
    <property type="match status" value="1"/>
</dbReference>
<feature type="transmembrane region" description="Helical" evidence="7">
    <location>
        <begin position="228"/>
        <end position="247"/>
    </location>
</feature>
<evidence type="ECO:0000256" key="4">
    <source>
        <dbReference type="ARBA" id="ARBA00022692"/>
    </source>
</evidence>
<comment type="caution">
    <text evidence="8">The sequence shown here is derived from an EMBL/GenBank/DDBJ whole genome shotgun (WGS) entry which is preliminary data.</text>
</comment>
<dbReference type="AlphaFoldDB" id="A0A6M1TGL9"/>